<protein>
    <submittedName>
        <fullName evidence="4">L-iditol 2-dehydrogenase</fullName>
        <ecNumber evidence="4">1.1.1.14</ecNumber>
    </submittedName>
</protein>
<keyword evidence="1 4" id="KW-0560">Oxidoreductase</keyword>
<dbReference type="InterPro" id="IPR050129">
    <property type="entry name" value="Zn_alcohol_dh"/>
</dbReference>
<dbReference type="SUPFAM" id="SSF50129">
    <property type="entry name" value="GroES-like"/>
    <property type="match status" value="1"/>
</dbReference>
<feature type="domain" description="Alcohol dehydrogenase-like C-terminal" evidence="2">
    <location>
        <begin position="207"/>
        <end position="323"/>
    </location>
</feature>
<name>A0A840I8I3_9ACTN</name>
<dbReference type="Pfam" id="PF00107">
    <property type="entry name" value="ADH_zinc_N"/>
    <property type="match status" value="1"/>
</dbReference>
<feature type="domain" description="Alcohol dehydrogenase-like N-terminal" evidence="3">
    <location>
        <begin position="28"/>
        <end position="163"/>
    </location>
</feature>
<dbReference type="PANTHER" id="PTHR43401">
    <property type="entry name" value="L-THREONINE 3-DEHYDROGENASE"/>
    <property type="match status" value="1"/>
</dbReference>
<evidence type="ECO:0000313" key="5">
    <source>
        <dbReference type="Proteomes" id="UP000585272"/>
    </source>
</evidence>
<keyword evidence="5" id="KW-1185">Reference proteome</keyword>
<dbReference type="AlphaFoldDB" id="A0A840I8I3"/>
<dbReference type="Gene3D" id="3.90.180.10">
    <property type="entry name" value="Medium-chain alcohol dehydrogenases, catalytic domain"/>
    <property type="match status" value="1"/>
</dbReference>
<dbReference type="InterPro" id="IPR013154">
    <property type="entry name" value="ADH-like_N"/>
</dbReference>
<dbReference type="Proteomes" id="UP000585272">
    <property type="component" value="Unassembled WGS sequence"/>
</dbReference>
<dbReference type="Pfam" id="PF08240">
    <property type="entry name" value="ADH_N"/>
    <property type="match status" value="1"/>
</dbReference>
<reference evidence="4 5" key="1">
    <citation type="submission" date="2020-08" db="EMBL/GenBank/DDBJ databases">
        <title>Genomic Encyclopedia of Archaeal and Bacterial Type Strains, Phase II (KMG-II): from individual species to whole genera.</title>
        <authorList>
            <person name="Goeker M."/>
        </authorList>
    </citation>
    <scope>NUCLEOTIDE SEQUENCE [LARGE SCALE GENOMIC DNA]</scope>
    <source>
        <strain evidence="4 5">DSM 23288</strain>
    </source>
</reference>
<dbReference type="Gene3D" id="3.40.50.720">
    <property type="entry name" value="NAD(P)-binding Rossmann-like Domain"/>
    <property type="match status" value="1"/>
</dbReference>
<dbReference type="EMBL" id="JACHNU010000001">
    <property type="protein sequence ID" value="MBB4660464.1"/>
    <property type="molecule type" value="Genomic_DNA"/>
</dbReference>
<dbReference type="GO" id="GO:0003939">
    <property type="term" value="F:L-iditol 2-dehydrogenase (NAD+) activity"/>
    <property type="evidence" value="ECO:0007669"/>
    <property type="project" value="UniProtKB-EC"/>
</dbReference>
<gene>
    <name evidence="4" type="ORF">BDZ31_000037</name>
</gene>
<dbReference type="RefSeq" id="WP_183337815.1">
    <property type="nucleotide sequence ID" value="NZ_JACHNU010000001.1"/>
</dbReference>
<evidence type="ECO:0000256" key="1">
    <source>
        <dbReference type="ARBA" id="ARBA00023002"/>
    </source>
</evidence>
<dbReference type="EC" id="1.1.1.14" evidence="4"/>
<evidence type="ECO:0000259" key="2">
    <source>
        <dbReference type="Pfam" id="PF00107"/>
    </source>
</evidence>
<evidence type="ECO:0000259" key="3">
    <source>
        <dbReference type="Pfam" id="PF08240"/>
    </source>
</evidence>
<dbReference type="InterPro" id="IPR011032">
    <property type="entry name" value="GroES-like_sf"/>
</dbReference>
<dbReference type="SUPFAM" id="SSF51735">
    <property type="entry name" value="NAD(P)-binding Rossmann-fold domains"/>
    <property type="match status" value="1"/>
</dbReference>
<dbReference type="InterPro" id="IPR013149">
    <property type="entry name" value="ADH-like_C"/>
</dbReference>
<organism evidence="4 5">
    <name type="scientific">Conexibacter arvalis</name>
    <dbReference type="NCBI Taxonomy" id="912552"/>
    <lineage>
        <taxon>Bacteria</taxon>
        <taxon>Bacillati</taxon>
        <taxon>Actinomycetota</taxon>
        <taxon>Thermoleophilia</taxon>
        <taxon>Solirubrobacterales</taxon>
        <taxon>Conexibacteraceae</taxon>
        <taxon>Conexibacter</taxon>
    </lineage>
</organism>
<dbReference type="PANTHER" id="PTHR43401:SF2">
    <property type="entry name" value="L-THREONINE 3-DEHYDROGENASE"/>
    <property type="match status" value="1"/>
</dbReference>
<comment type="caution">
    <text evidence="4">The sequence shown here is derived from an EMBL/GenBank/DDBJ whole genome shotgun (WGS) entry which is preliminary data.</text>
</comment>
<evidence type="ECO:0000313" key="4">
    <source>
        <dbReference type="EMBL" id="MBB4660464.1"/>
    </source>
</evidence>
<sequence>MSSVQAATLVAPRQLEVRSYPYPAALEQGAVLLRMLASGICGTDKHTYRGETEQYVGTEYERSTPFPIIQGHENVGVVEAIGDGGGAIAFDGTPLQVGDRVVPAPNRACGRCRNCLRDFPYFLCSRLENYGNSLTCGEAPHLFGGWSEYLYLKPGTTVFRVPDSLPDDVAVLTEIFAVTHSIERAAKLQSPNGFKPGDAVVVIGVGALGLAHAIKASMMGAGKVIVVDTSASRLALAARLADATAVPAGDEAAAEVRELCGGDGADLVVNATGFPGTFAQATAMVRDAGTIVEVGAFVDMGEESFNPASICGRSLAVLGVGGEDLLCYEGTIALLDRHRGAIPFAEMVSHRFDVRDAPEAMALALDPDASAKVLITPGGAA</sequence>
<dbReference type="InterPro" id="IPR036291">
    <property type="entry name" value="NAD(P)-bd_dom_sf"/>
</dbReference>
<accession>A0A840I8I3</accession>
<proteinExistence type="predicted"/>